<evidence type="ECO:0000259" key="9">
    <source>
        <dbReference type="Pfam" id="PF12806"/>
    </source>
</evidence>
<feature type="domain" description="Acetyl-CoA dehydrogenase-like C-terminal" evidence="9">
    <location>
        <begin position="481"/>
        <end position="616"/>
    </location>
</feature>
<dbReference type="InterPro" id="IPR025878">
    <property type="entry name" value="Acyl-CoA_dh-like_C_dom"/>
</dbReference>
<evidence type="ECO:0000313" key="11">
    <source>
        <dbReference type="Proteomes" id="UP001500013"/>
    </source>
</evidence>
<dbReference type="PANTHER" id="PTHR42803:SF1">
    <property type="entry name" value="BROAD-SPECIFICITY LINEAR ACYL-COA DEHYDROGENASE FADE5"/>
    <property type="match status" value="1"/>
</dbReference>
<keyword evidence="3 6" id="KW-0285">Flavoprotein</keyword>
<evidence type="ECO:0000256" key="3">
    <source>
        <dbReference type="ARBA" id="ARBA00022630"/>
    </source>
</evidence>
<dbReference type="InterPro" id="IPR036250">
    <property type="entry name" value="AcylCo_DH-like_C"/>
</dbReference>
<accession>A0ABN2ST29</accession>
<evidence type="ECO:0000256" key="1">
    <source>
        <dbReference type="ARBA" id="ARBA00001974"/>
    </source>
</evidence>
<feature type="domain" description="Acyl-CoA oxidase/dehydrogenase middle" evidence="8">
    <location>
        <begin position="162"/>
        <end position="270"/>
    </location>
</feature>
<evidence type="ECO:0000256" key="5">
    <source>
        <dbReference type="ARBA" id="ARBA00023002"/>
    </source>
</evidence>
<proteinExistence type="inferred from homology"/>
<evidence type="ECO:0000256" key="2">
    <source>
        <dbReference type="ARBA" id="ARBA00009347"/>
    </source>
</evidence>
<comment type="similarity">
    <text evidence="2 6">Belongs to the acyl-CoA dehydrogenase family.</text>
</comment>
<evidence type="ECO:0000256" key="6">
    <source>
        <dbReference type="RuleBase" id="RU362125"/>
    </source>
</evidence>
<dbReference type="EMBL" id="BAAAPU010000011">
    <property type="protein sequence ID" value="GAA1991040.1"/>
    <property type="molecule type" value="Genomic_DNA"/>
</dbReference>
<keyword evidence="5 6" id="KW-0560">Oxidoreductase</keyword>
<sequence length="620" mass="67201">MGHYKSNVRDLEFNLFEVFDRQEVLGQGIYADVDVDAAKDILHEVSRLAENELADSLLDSDRHPPVYDAATQTVTMPESFKRSFKAYVDGDWGNLDVPAELGGMVVPASLRWSVAEMVCGANPAVHMFTASYSFANLLWHLGNDDQKKLAKHIVDKAWHTTMVLTEPDAGSDVGAGRTKAVQQPDGTWHITGVKRFITSAESDLVDNVVHFVLARPEGAGPGTKGLSLFIVPKYHVDLETGELGARNGAHVTNVEHKMGLKVSTTCEVTFGEHEPAVGTLLGDVHDGIAQMFKVIENARMFVGTKAIATLSTGYLNALEYAKERVQGADLTQMTDKSAPRVTITHHPDVRRSLMLQKAYAEGLRALVIYAASQQDAVNQAQAGNPAAPLEKGSPAELANRVSDLLLPLVKGLGSERAWVLLGTESLQTYGGSGFLQDYPVEQYVRDAKIDTLYEGTTAIQGLDFFFRKIVRDKGQALQLVAAQMQEFAKDLGGSLDRERELLGKALEDVQGIVGHMIGDLMKSDPRAGGDPANLYKVGQNTTRLLLAAGDLVVGWLLLRQAEVAQKALDAGAAGKDADFYRGKVAAASFYAKNVLPRLAAERAIAEATDNDLMDVPESAF</sequence>
<keyword evidence="4 6" id="KW-0274">FAD</keyword>
<evidence type="ECO:0000259" key="8">
    <source>
        <dbReference type="Pfam" id="PF02770"/>
    </source>
</evidence>
<gene>
    <name evidence="10" type="ORF">GCM10009817_36320</name>
</gene>
<dbReference type="InterPro" id="IPR006091">
    <property type="entry name" value="Acyl-CoA_Oxase/DH_mid-dom"/>
</dbReference>
<evidence type="ECO:0000259" key="7">
    <source>
        <dbReference type="Pfam" id="PF00441"/>
    </source>
</evidence>
<reference evidence="10 11" key="1">
    <citation type="journal article" date="2019" name="Int. J. Syst. Evol. Microbiol.">
        <title>The Global Catalogue of Microorganisms (GCM) 10K type strain sequencing project: providing services to taxonomists for standard genome sequencing and annotation.</title>
        <authorList>
            <consortium name="The Broad Institute Genomics Platform"/>
            <consortium name="The Broad Institute Genome Sequencing Center for Infectious Disease"/>
            <person name="Wu L."/>
            <person name="Ma J."/>
        </authorList>
    </citation>
    <scope>NUCLEOTIDE SEQUENCE [LARGE SCALE GENOMIC DNA]</scope>
    <source>
        <strain evidence="10 11">JCM 15628</strain>
    </source>
</reference>
<dbReference type="PANTHER" id="PTHR42803">
    <property type="entry name" value="ACYL-COA DEHYDROGENASE"/>
    <property type="match status" value="1"/>
</dbReference>
<dbReference type="Pfam" id="PF00441">
    <property type="entry name" value="Acyl-CoA_dh_1"/>
    <property type="match status" value="1"/>
</dbReference>
<dbReference type="Proteomes" id="UP001500013">
    <property type="component" value="Unassembled WGS sequence"/>
</dbReference>
<dbReference type="Gene3D" id="2.40.110.20">
    <property type="match status" value="1"/>
</dbReference>
<dbReference type="InterPro" id="IPR052166">
    <property type="entry name" value="Diverse_Acyl-CoA_DH"/>
</dbReference>
<evidence type="ECO:0000256" key="4">
    <source>
        <dbReference type="ARBA" id="ARBA00022827"/>
    </source>
</evidence>
<comment type="caution">
    <text evidence="10">The sequence shown here is derived from an EMBL/GenBank/DDBJ whole genome shotgun (WGS) entry which is preliminary data.</text>
</comment>
<dbReference type="InterPro" id="IPR009075">
    <property type="entry name" value="AcylCo_DH/oxidase_C"/>
</dbReference>
<dbReference type="Gene3D" id="1.20.140.10">
    <property type="entry name" value="Butyryl-CoA Dehydrogenase, subunit A, domain 3"/>
    <property type="match status" value="1"/>
</dbReference>
<keyword evidence="11" id="KW-1185">Reference proteome</keyword>
<dbReference type="SUPFAM" id="SSF56645">
    <property type="entry name" value="Acyl-CoA dehydrogenase NM domain-like"/>
    <property type="match status" value="1"/>
</dbReference>
<evidence type="ECO:0000313" key="10">
    <source>
        <dbReference type="EMBL" id="GAA1991040.1"/>
    </source>
</evidence>
<dbReference type="SUPFAM" id="SSF47203">
    <property type="entry name" value="Acyl-CoA dehydrogenase C-terminal domain-like"/>
    <property type="match status" value="1"/>
</dbReference>
<feature type="domain" description="Acyl-CoA dehydrogenase/oxidase C-terminal" evidence="7">
    <location>
        <begin position="286"/>
        <end position="460"/>
    </location>
</feature>
<comment type="cofactor">
    <cofactor evidence="1 6">
        <name>FAD</name>
        <dbReference type="ChEBI" id="CHEBI:57692"/>
    </cofactor>
</comment>
<dbReference type="RefSeq" id="WP_344065996.1">
    <property type="nucleotide sequence ID" value="NZ_BAAAPU010000011.1"/>
</dbReference>
<protein>
    <submittedName>
        <fullName evidence="10">Acyl-CoA dehydrogenase</fullName>
    </submittedName>
</protein>
<dbReference type="InterPro" id="IPR009100">
    <property type="entry name" value="AcylCoA_DH/oxidase_NM_dom_sf"/>
</dbReference>
<dbReference type="Pfam" id="PF02770">
    <property type="entry name" value="Acyl-CoA_dh_M"/>
    <property type="match status" value="1"/>
</dbReference>
<dbReference type="Pfam" id="PF12806">
    <property type="entry name" value="Acyl-CoA_dh_C"/>
    <property type="match status" value="1"/>
</dbReference>
<name>A0ABN2ST29_9MICO</name>
<organism evidence="10 11">
    <name type="scientific">Terrabacter lapilli</name>
    <dbReference type="NCBI Taxonomy" id="436231"/>
    <lineage>
        <taxon>Bacteria</taxon>
        <taxon>Bacillati</taxon>
        <taxon>Actinomycetota</taxon>
        <taxon>Actinomycetes</taxon>
        <taxon>Micrococcales</taxon>
        <taxon>Intrasporangiaceae</taxon>
        <taxon>Terrabacter</taxon>
    </lineage>
</organism>